<proteinExistence type="predicted"/>
<accession>S4MH27</accession>
<comment type="caution">
    <text evidence="2">The sequence shown here is derived from an EMBL/GenBank/DDBJ whole genome shotgun (WGS) entry which is preliminary data.</text>
</comment>
<dbReference type="EMBL" id="AOPY01001675">
    <property type="protein sequence ID" value="EPJ34885.1"/>
    <property type="molecule type" value="Genomic_DNA"/>
</dbReference>
<keyword evidence="3" id="KW-1185">Reference proteome</keyword>
<dbReference type="HOGENOM" id="CLU_3383975_0_0_11"/>
<dbReference type="Proteomes" id="UP000015001">
    <property type="component" value="Unassembled WGS sequence"/>
</dbReference>
<gene>
    <name evidence="2" type="ORF">STAFG_8075</name>
</gene>
<evidence type="ECO:0000313" key="3">
    <source>
        <dbReference type="Proteomes" id="UP000015001"/>
    </source>
</evidence>
<organism evidence="2 3">
    <name type="scientific">Streptomyces afghaniensis 772</name>
    <dbReference type="NCBI Taxonomy" id="1283301"/>
    <lineage>
        <taxon>Bacteria</taxon>
        <taxon>Bacillati</taxon>
        <taxon>Actinomycetota</taxon>
        <taxon>Actinomycetes</taxon>
        <taxon>Kitasatosporales</taxon>
        <taxon>Streptomycetaceae</taxon>
        <taxon>Streptomyces</taxon>
    </lineage>
</organism>
<name>S4MH27_9ACTN</name>
<dbReference type="AlphaFoldDB" id="S4MH27"/>
<evidence type="ECO:0000256" key="1">
    <source>
        <dbReference type="SAM" id="MobiDB-lite"/>
    </source>
</evidence>
<protein>
    <submittedName>
        <fullName evidence="2">Uncharacterized protein</fullName>
    </submittedName>
</protein>
<evidence type="ECO:0000313" key="2">
    <source>
        <dbReference type="EMBL" id="EPJ34885.1"/>
    </source>
</evidence>
<reference evidence="2 3" key="1">
    <citation type="submission" date="2013-02" db="EMBL/GenBank/DDBJ databases">
        <title>Draft Genome Sequence of Streptomyces afghaniensis, Which Produces Compounds of the Julimycin B-Complex.</title>
        <authorList>
            <person name="Gruening B.A."/>
            <person name="Praeg A."/>
            <person name="Erxleben A."/>
            <person name="Guenther S."/>
            <person name="Fiedler H.-P."/>
            <person name="Goodfellow M."/>
            <person name="Mueller M."/>
        </authorList>
    </citation>
    <scope>NUCLEOTIDE SEQUENCE [LARGE SCALE GENOMIC DNA]</scope>
    <source>
        <strain evidence="2 3">772</strain>
    </source>
</reference>
<sequence length="33" mass="3201">MASAESEPADEPDAVPLRETGDAAGSVTGDLAA</sequence>
<feature type="region of interest" description="Disordered" evidence="1">
    <location>
        <begin position="1"/>
        <end position="33"/>
    </location>
</feature>
<dbReference type="PATRIC" id="fig|1283301.3.peg.8014"/>